<dbReference type="RefSeq" id="WP_099470825.1">
    <property type="nucleotide sequence ID" value="NZ_CP041025.1"/>
</dbReference>
<keyword evidence="4" id="KW-1185">Reference proteome</keyword>
<dbReference type="OrthoDB" id="9786294at2"/>
<accession>A0A2G4YVU4</accession>
<dbReference type="Proteomes" id="UP000229730">
    <property type="component" value="Unassembled WGS sequence"/>
</dbReference>
<dbReference type="CDD" id="cd06257">
    <property type="entry name" value="DnaJ"/>
    <property type="match status" value="1"/>
</dbReference>
<evidence type="ECO:0000259" key="2">
    <source>
        <dbReference type="PROSITE" id="PS50076"/>
    </source>
</evidence>
<dbReference type="InterPro" id="IPR001623">
    <property type="entry name" value="DnaJ_domain"/>
</dbReference>
<dbReference type="PRINTS" id="PR00625">
    <property type="entry name" value="JDOMAIN"/>
</dbReference>
<evidence type="ECO:0000313" key="4">
    <source>
        <dbReference type="Proteomes" id="UP000229730"/>
    </source>
</evidence>
<dbReference type="PROSITE" id="PS50076">
    <property type="entry name" value="DNAJ_2"/>
    <property type="match status" value="1"/>
</dbReference>
<organism evidence="3 4">
    <name type="scientific">Paremcibacter congregatus</name>
    <dbReference type="NCBI Taxonomy" id="2043170"/>
    <lineage>
        <taxon>Bacteria</taxon>
        <taxon>Pseudomonadati</taxon>
        <taxon>Pseudomonadota</taxon>
        <taxon>Alphaproteobacteria</taxon>
        <taxon>Emcibacterales</taxon>
        <taxon>Emcibacteraceae</taxon>
        <taxon>Paremcibacter</taxon>
    </lineage>
</organism>
<comment type="caution">
    <text evidence="3">The sequence shown here is derived from an EMBL/GenBank/DDBJ whole genome shotgun (WGS) entry which is preliminary data.</text>
</comment>
<dbReference type="AlphaFoldDB" id="A0A2G4YVU4"/>
<name>A0A2G4YVU4_9PROT</name>
<gene>
    <name evidence="3" type="ORF">CRD36_00745</name>
</gene>
<dbReference type="PANTHER" id="PTHR44145:SF3">
    <property type="entry name" value="DNAJ HOMOLOG SUBFAMILY A MEMBER 3, MITOCHONDRIAL"/>
    <property type="match status" value="1"/>
</dbReference>
<dbReference type="InterPro" id="IPR051938">
    <property type="entry name" value="Apopto_cytoskel_mod"/>
</dbReference>
<reference evidence="3 4" key="1">
    <citation type="submission" date="2017-10" db="EMBL/GenBank/DDBJ databases">
        <title>Frigbacter circumglobatus gen. nov. sp. nov., isolated from sediment cultured in situ.</title>
        <authorList>
            <person name="Zhao Z."/>
        </authorList>
    </citation>
    <scope>NUCLEOTIDE SEQUENCE [LARGE SCALE GENOMIC DNA]</scope>
    <source>
        <strain evidence="3 4">ZYL</strain>
    </source>
</reference>
<dbReference type="SMART" id="SM00271">
    <property type="entry name" value="DnaJ"/>
    <property type="match status" value="1"/>
</dbReference>
<dbReference type="SUPFAM" id="SSF46565">
    <property type="entry name" value="Chaperone J-domain"/>
    <property type="match status" value="1"/>
</dbReference>
<feature type="domain" description="J" evidence="2">
    <location>
        <begin position="127"/>
        <end position="184"/>
    </location>
</feature>
<evidence type="ECO:0000256" key="1">
    <source>
        <dbReference type="ARBA" id="ARBA00023186"/>
    </source>
</evidence>
<keyword evidence="1" id="KW-0143">Chaperone</keyword>
<proteinExistence type="predicted"/>
<dbReference type="Pfam" id="PF00226">
    <property type="entry name" value="DnaJ"/>
    <property type="match status" value="1"/>
</dbReference>
<evidence type="ECO:0000313" key="3">
    <source>
        <dbReference type="EMBL" id="PHZ86448.1"/>
    </source>
</evidence>
<dbReference type="PANTHER" id="PTHR44145">
    <property type="entry name" value="DNAJ HOMOLOG SUBFAMILY A MEMBER 3, MITOCHONDRIAL"/>
    <property type="match status" value="1"/>
</dbReference>
<dbReference type="EMBL" id="PDEM01000007">
    <property type="protein sequence ID" value="PHZ86448.1"/>
    <property type="molecule type" value="Genomic_DNA"/>
</dbReference>
<dbReference type="InParanoid" id="A0A2G4YVU4"/>
<sequence length="190" mass="21781">MTLKPTVSLRPCDADQCAEEGLFRAPKEPHNLNDFYYFCKPHARAYNEQWDFFSNMTADEIQKYQKSSRTWHRPTWMSGASPTREGAANPDIHDPAGLFRAAGFGAFYAQDLRKKAPKSLYSRKTIANLRILGLDETATMNDIKECYKKLVKTYHPDKTGSDRKSEEKFKIITAAYQDILKQIRKDGTTS</sequence>
<dbReference type="InterPro" id="IPR036869">
    <property type="entry name" value="J_dom_sf"/>
</dbReference>
<protein>
    <recommendedName>
        <fullName evidence="2">J domain-containing protein</fullName>
    </recommendedName>
</protein>
<dbReference type="Gene3D" id="1.10.287.110">
    <property type="entry name" value="DnaJ domain"/>
    <property type="match status" value="1"/>
</dbReference>